<dbReference type="Proteomes" id="UP000076848">
    <property type="component" value="Unassembled WGS sequence"/>
</dbReference>
<keyword evidence="4" id="KW-1185">Reference proteome</keyword>
<dbReference type="STRING" id="288768.SAMEA3906486_00511"/>
<proteinExistence type="predicted"/>
<evidence type="ECO:0000259" key="2">
    <source>
        <dbReference type="PROSITE" id="PS50983"/>
    </source>
</evidence>
<feature type="signal peptide" evidence="1">
    <location>
        <begin position="1"/>
        <end position="26"/>
    </location>
</feature>
<protein>
    <submittedName>
        <fullName evidence="3">Ferrichrome/ferrioxamine B periplasmic transporter</fullName>
    </submittedName>
</protein>
<keyword evidence="1" id="KW-0732">Signal</keyword>
<reference evidence="3 4" key="1">
    <citation type="submission" date="2016-04" db="EMBL/GenBank/DDBJ databases">
        <authorList>
            <consortium name="Pathogen Informatics"/>
        </authorList>
    </citation>
    <scope>NUCLEOTIDE SEQUENCE [LARGE SCALE GENOMIC DNA]</scope>
    <source>
        <strain evidence="3 4">H050680373</strain>
    </source>
</reference>
<dbReference type="Gene3D" id="3.40.50.1980">
    <property type="entry name" value="Nitrogenase molybdenum iron protein domain"/>
    <property type="match status" value="2"/>
</dbReference>
<dbReference type="InterPro" id="IPR002491">
    <property type="entry name" value="ABC_transptr_periplasmic_BD"/>
</dbReference>
<organism evidence="3 4">
    <name type="scientific">Bordetella ansorpii</name>
    <dbReference type="NCBI Taxonomy" id="288768"/>
    <lineage>
        <taxon>Bacteria</taxon>
        <taxon>Pseudomonadati</taxon>
        <taxon>Pseudomonadota</taxon>
        <taxon>Betaproteobacteria</taxon>
        <taxon>Burkholderiales</taxon>
        <taxon>Alcaligenaceae</taxon>
        <taxon>Bordetella</taxon>
    </lineage>
</organism>
<evidence type="ECO:0000313" key="4">
    <source>
        <dbReference type="Proteomes" id="UP000076848"/>
    </source>
</evidence>
<dbReference type="PANTHER" id="PTHR30535">
    <property type="entry name" value="VITAMIN B12-BINDING PROTEIN"/>
    <property type="match status" value="1"/>
</dbReference>
<name>A0A157S5V5_9BORD</name>
<dbReference type="PROSITE" id="PS50983">
    <property type="entry name" value="FE_B12_PBP"/>
    <property type="match status" value="1"/>
</dbReference>
<accession>A0A157S5V5</accession>
<gene>
    <name evidence="3" type="ORF">SAMEA3906486_00511</name>
</gene>
<dbReference type="PROSITE" id="PS51318">
    <property type="entry name" value="TAT"/>
    <property type="match status" value="1"/>
</dbReference>
<dbReference type="SUPFAM" id="SSF53807">
    <property type="entry name" value="Helical backbone' metal receptor"/>
    <property type="match status" value="1"/>
</dbReference>
<dbReference type="EMBL" id="FKIF01000001">
    <property type="protein sequence ID" value="SAI65759.1"/>
    <property type="molecule type" value="Genomic_DNA"/>
</dbReference>
<dbReference type="InterPro" id="IPR006311">
    <property type="entry name" value="TAT_signal"/>
</dbReference>
<feature type="domain" description="Fe/B12 periplasmic-binding" evidence="2">
    <location>
        <begin position="47"/>
        <end position="350"/>
    </location>
</feature>
<feature type="chain" id="PRO_5007615938" evidence="1">
    <location>
        <begin position="27"/>
        <end position="378"/>
    </location>
</feature>
<dbReference type="RefSeq" id="WP_231885888.1">
    <property type="nucleotide sequence ID" value="NZ_FKIF01000001.1"/>
</dbReference>
<dbReference type="AlphaFoldDB" id="A0A157S5V5"/>
<dbReference type="Pfam" id="PF01497">
    <property type="entry name" value="Peripla_BP_2"/>
    <property type="match status" value="1"/>
</dbReference>
<evidence type="ECO:0000256" key="1">
    <source>
        <dbReference type="SAM" id="SignalP"/>
    </source>
</evidence>
<sequence>MNRRRFCAAALSGAMAGMLPGAPARAQARTVTDMAGRAVTLNGVPRRIVLLEARDIVTMSFLHPDPASLVVGWAAADRIDSAALQARFAGRRRPDGRPIAEVGKQAPGTVSLEGILQLKPDLVVASSFMASQADGGGVVQRLQGLGIPVVFSDVSSNAAEASRAGPGETLHRQMRMWGGILGAPGRAAAYAAYVDERLAGVAQRLADAPRVTTYLEVQSTLNDCCWAAGTQVWGELLALAGGRTLPGVTAPWFQKLQLEYLLSTPHDVYIASGGGWASGGRPAIGPGLDPAEGRAGLQRLVARQGFAGLASTRHHRVHGIWTGLIAVVPLNLLFVEVAAKWLHPERCRDLDPAQTLADINRRFLGTPIDGPLWASIQE</sequence>
<dbReference type="InterPro" id="IPR050902">
    <property type="entry name" value="ABC_Transporter_SBP"/>
</dbReference>
<evidence type="ECO:0000313" key="3">
    <source>
        <dbReference type="EMBL" id="SAI65759.1"/>
    </source>
</evidence>
<dbReference type="PANTHER" id="PTHR30535:SF34">
    <property type="entry name" value="MOLYBDATE-BINDING PROTEIN MOLA"/>
    <property type="match status" value="1"/>
</dbReference>